<accession>A0AAV9MW24</accession>
<feature type="compositionally biased region" description="Basic and acidic residues" evidence="1">
    <location>
        <begin position="140"/>
        <end position="160"/>
    </location>
</feature>
<feature type="compositionally biased region" description="Polar residues" evidence="1">
    <location>
        <begin position="1"/>
        <end position="47"/>
    </location>
</feature>
<name>A0AAV9MW24_9EURO</name>
<feature type="region of interest" description="Disordered" evidence="1">
    <location>
        <begin position="1"/>
        <end position="175"/>
    </location>
</feature>
<dbReference type="RefSeq" id="XP_064700199.1">
    <property type="nucleotide sequence ID" value="XM_064854200.1"/>
</dbReference>
<dbReference type="Proteomes" id="UP001358417">
    <property type="component" value="Unassembled WGS sequence"/>
</dbReference>
<evidence type="ECO:0000313" key="3">
    <source>
        <dbReference type="Proteomes" id="UP001358417"/>
    </source>
</evidence>
<feature type="region of interest" description="Disordered" evidence="1">
    <location>
        <begin position="194"/>
        <end position="238"/>
    </location>
</feature>
<feature type="compositionally biased region" description="Polar residues" evidence="1">
    <location>
        <begin position="218"/>
        <end position="234"/>
    </location>
</feature>
<dbReference type="AlphaFoldDB" id="A0AAV9MW24"/>
<feature type="region of interest" description="Disordered" evidence="1">
    <location>
        <begin position="1155"/>
        <end position="1178"/>
    </location>
</feature>
<feature type="region of interest" description="Disordered" evidence="1">
    <location>
        <begin position="1018"/>
        <end position="1051"/>
    </location>
</feature>
<feature type="region of interest" description="Disordered" evidence="1">
    <location>
        <begin position="1105"/>
        <end position="1127"/>
    </location>
</feature>
<reference evidence="2 3" key="1">
    <citation type="submission" date="2023-08" db="EMBL/GenBank/DDBJ databases">
        <title>Black Yeasts Isolated from many extreme environments.</title>
        <authorList>
            <person name="Coleine C."/>
            <person name="Stajich J.E."/>
            <person name="Selbmann L."/>
        </authorList>
    </citation>
    <scope>NUCLEOTIDE SEQUENCE [LARGE SCALE GENOMIC DNA]</scope>
    <source>
        <strain evidence="2 3">CCFEE 5792</strain>
    </source>
</reference>
<feature type="compositionally biased region" description="Low complexity" evidence="1">
    <location>
        <begin position="1018"/>
        <end position="1033"/>
    </location>
</feature>
<feature type="compositionally biased region" description="Polar residues" evidence="1">
    <location>
        <begin position="289"/>
        <end position="317"/>
    </location>
</feature>
<organism evidence="2 3">
    <name type="scientific">Exophiala bonariae</name>
    <dbReference type="NCBI Taxonomy" id="1690606"/>
    <lineage>
        <taxon>Eukaryota</taxon>
        <taxon>Fungi</taxon>
        <taxon>Dikarya</taxon>
        <taxon>Ascomycota</taxon>
        <taxon>Pezizomycotina</taxon>
        <taxon>Eurotiomycetes</taxon>
        <taxon>Chaetothyriomycetidae</taxon>
        <taxon>Chaetothyriales</taxon>
        <taxon>Herpotrichiellaceae</taxon>
        <taxon>Exophiala</taxon>
    </lineage>
</organism>
<evidence type="ECO:0000256" key="1">
    <source>
        <dbReference type="SAM" id="MobiDB-lite"/>
    </source>
</evidence>
<dbReference type="GeneID" id="89978821"/>
<feature type="compositionally biased region" description="Low complexity" evidence="1">
    <location>
        <begin position="70"/>
        <end position="79"/>
    </location>
</feature>
<evidence type="ECO:0000313" key="2">
    <source>
        <dbReference type="EMBL" id="KAK5044541.1"/>
    </source>
</evidence>
<gene>
    <name evidence="2" type="ORF">LTR84_010665</name>
</gene>
<feature type="region of interest" description="Disordered" evidence="1">
    <location>
        <begin position="764"/>
        <end position="809"/>
    </location>
</feature>
<keyword evidence="3" id="KW-1185">Reference proteome</keyword>
<evidence type="ECO:0008006" key="4">
    <source>
        <dbReference type="Google" id="ProtNLM"/>
    </source>
</evidence>
<feature type="region of interest" description="Disordered" evidence="1">
    <location>
        <begin position="288"/>
        <end position="333"/>
    </location>
</feature>
<sequence>MNSIDSRTVPTFPLSSPPTEQLTSFKPSNAQPVHSSGNPFLHTNTFASSSSDDDSGCSSGRDEFQLERYSQSSTTTRPSQRARRKQSIRDKSRKRPGLNIVTNFSNSAKRTHTDGLLIDQVQAQRPRMKPRYATSVVSAKAEHGHHLPHDNSRSSRHHDGASSSNQELPLGKTDKMENSKRALGREALSRLQALQAARKKTPREPDHAQHEILRPNESLINSRQTGQLQPTQDAHSPDKRSIVIGLSVPEAEAEAHKLNSGGDSALSMYTPDTPAIIVTPAEDADTWVTKPTSSKNRPVSSVYSTTPWGENTASHNDTPPVPKLPSSLSRKQVTNHGSGHLILTHRNPQDLEKYGNQVFYDERDVNDVEHMRRASSESKEHILGSRSESARHKSQGWWNLMLSPMLSRKGTLKSIATLDHDHATPPIPSMPSFVHSPKGTVISPTSSQSPGTPRRHGLASARASVWSRWTTWEKARDADAVANEKLESPSRSASFEKEQVGDDSKEVTSGFLPYSGKGLAADYYHACAVEQAKGIRYFECENHSCEEQLPKLHSIFDSRVLLGATLNGHNEDRSTSENQADSSNDTAMVKRALSNITIGTEPEELSPNVRQANTAAVVQAKSIDSFAKHHDGQEMANRGLVEDAAKVTNTDTENKTARLVSSASRRDVDFPNIATIVPGSSVSPAVPSPGPVSPGMQKTMASQGAVPMADIVAPPAQTIRPPEQTLAMTEPTTWDPTQPHSLTIHNHTTYTERAAPAPLPVASQMERREEPPSRPVLVIDTGSRNPLPISNIKEEDSNPEPHDAKSKKKSLLSRINCFGRKKKPADTNEAPKSKQRYWKWIIGIVLFLIVVACVLTAMLVTRAGDGTPVQSQWLNLTGYPPMPTGISTIARPDVKQQSQCVAPATLWSCALPKESHGDVLPNSPDQPNFRFQITFKNGTVPVNMTIPVDELSKRSLDLGARGVSDLFSDDLFEPDPAPPSRADQLFMGNTTDNITQPFDGEKTPFFITFVPAFPIDPNNTTNSASASVTSSLARRQENNSTDSIPAPDVLNDGSAAPANLLPIDPYPSSQPIKLYNRGLPDEHYGFYMYYDKSIFLRSRAPFNGSSTAADSNGIDPTDTNGGSTRNEAQFRCTFSQTRFLVRMWTNPAFGATLLPPLTETDGSTGTDREKVNSATDFSRPGSFPYPTTITLDRHGGNVNKKTAYCYGVDELQVIQVDVKTLIPEARGVGGVLINAAPRLVNGTGLDTGFDQTAGGIDGGTGGCNCIWQNWN</sequence>
<feature type="compositionally biased region" description="Basic residues" evidence="1">
    <location>
        <begin position="80"/>
        <end position="96"/>
    </location>
</feature>
<feature type="compositionally biased region" description="Basic and acidic residues" evidence="1">
    <location>
        <begin position="202"/>
        <end position="214"/>
    </location>
</feature>
<dbReference type="EMBL" id="JAVRRD010000047">
    <property type="protein sequence ID" value="KAK5044541.1"/>
    <property type="molecule type" value="Genomic_DNA"/>
</dbReference>
<feature type="region of interest" description="Disordered" evidence="1">
    <location>
        <begin position="483"/>
        <end position="502"/>
    </location>
</feature>
<feature type="compositionally biased region" description="Basic and acidic residues" evidence="1">
    <location>
        <begin position="792"/>
        <end position="804"/>
    </location>
</feature>
<comment type="caution">
    <text evidence="2">The sequence shown here is derived from an EMBL/GenBank/DDBJ whole genome shotgun (WGS) entry which is preliminary data.</text>
</comment>
<feature type="compositionally biased region" description="Polar residues" evidence="1">
    <location>
        <begin position="1117"/>
        <end position="1127"/>
    </location>
</feature>
<proteinExistence type="predicted"/>
<protein>
    <recommendedName>
        <fullName evidence="4">Glycoprotease family protein</fullName>
    </recommendedName>
</protein>